<dbReference type="Proteomes" id="UP001500305">
    <property type="component" value="Unassembled WGS sequence"/>
</dbReference>
<dbReference type="RefSeq" id="WP_344639296.1">
    <property type="nucleotide sequence ID" value="NZ_BAAATR010000030.1"/>
</dbReference>
<reference evidence="2 3" key="1">
    <citation type="journal article" date="2019" name="Int. J. Syst. Evol. Microbiol.">
        <title>The Global Catalogue of Microorganisms (GCM) 10K type strain sequencing project: providing services to taxonomists for standard genome sequencing and annotation.</title>
        <authorList>
            <consortium name="The Broad Institute Genomics Platform"/>
            <consortium name="The Broad Institute Genome Sequencing Center for Infectious Disease"/>
            <person name="Wu L."/>
            <person name="Ma J."/>
        </authorList>
    </citation>
    <scope>NUCLEOTIDE SEQUENCE [LARGE SCALE GENOMIC DNA]</scope>
    <source>
        <strain evidence="2 3">JCM 7356</strain>
    </source>
</reference>
<evidence type="ECO:0000313" key="2">
    <source>
        <dbReference type="EMBL" id="GAA2264261.1"/>
    </source>
</evidence>
<feature type="domain" description="Trypsin-co-occurring" evidence="1">
    <location>
        <begin position="7"/>
        <end position="101"/>
    </location>
</feature>
<sequence length="114" mass="11812">MTTRTEFTLASGGTLVVETEGPGTGVAPAGRGSLERAGATVRDSLHTVVNTASDVIDAFRALPRRPDEIEVKFGVKLDGSVGVILAGGSAGVRFDVTLRWSPENAAGRDGDDEE</sequence>
<dbReference type="NCBIfam" id="NF041216">
    <property type="entry name" value="CU044_2847_fam"/>
    <property type="match status" value="1"/>
</dbReference>
<gene>
    <name evidence="2" type="ORF">GCM10010430_56140</name>
</gene>
<evidence type="ECO:0000259" key="1">
    <source>
        <dbReference type="Pfam" id="PF19493"/>
    </source>
</evidence>
<dbReference type="EMBL" id="BAAATR010000030">
    <property type="protein sequence ID" value="GAA2264261.1"/>
    <property type="molecule type" value="Genomic_DNA"/>
</dbReference>
<dbReference type="Pfam" id="PF19493">
    <property type="entry name" value="Trypco1"/>
    <property type="match status" value="1"/>
</dbReference>
<comment type="caution">
    <text evidence="2">The sequence shown here is derived from an EMBL/GenBank/DDBJ whole genome shotgun (WGS) entry which is preliminary data.</text>
</comment>
<accession>A0ABN3EN01</accession>
<keyword evidence="3" id="KW-1185">Reference proteome</keyword>
<proteinExistence type="predicted"/>
<protein>
    <submittedName>
        <fullName evidence="2">CU044_2847 family protein</fullName>
    </submittedName>
</protein>
<dbReference type="InterPro" id="IPR045794">
    <property type="entry name" value="Trypco1"/>
</dbReference>
<name>A0ABN3EN01_9ACTN</name>
<evidence type="ECO:0000313" key="3">
    <source>
        <dbReference type="Proteomes" id="UP001500305"/>
    </source>
</evidence>
<organism evidence="2 3">
    <name type="scientific">Kitasatospora cystarginea</name>
    <dbReference type="NCBI Taxonomy" id="58350"/>
    <lineage>
        <taxon>Bacteria</taxon>
        <taxon>Bacillati</taxon>
        <taxon>Actinomycetota</taxon>
        <taxon>Actinomycetes</taxon>
        <taxon>Kitasatosporales</taxon>
        <taxon>Streptomycetaceae</taxon>
        <taxon>Kitasatospora</taxon>
    </lineage>
</organism>